<dbReference type="InterPro" id="IPR040569">
    <property type="entry name" value="Znf_Rg"/>
</dbReference>
<dbReference type="PANTHER" id="PTHR43505:SF1">
    <property type="entry name" value="REVERSE GYRASE"/>
    <property type="match status" value="1"/>
</dbReference>
<keyword evidence="7 15" id="KW-0862">Zinc</keyword>
<keyword evidence="11 15" id="KW-0413">Isomerase</keyword>
<evidence type="ECO:0000256" key="16">
    <source>
        <dbReference type="SAM" id="Coils"/>
    </source>
</evidence>
<dbReference type="PANTHER" id="PTHR43505">
    <property type="entry name" value="REVERSE GYRASE"/>
    <property type="match status" value="1"/>
</dbReference>
<feature type="domain" description="Helicase ATP-binding" evidence="18">
    <location>
        <begin position="86"/>
        <end position="253"/>
    </location>
</feature>
<dbReference type="InterPro" id="IPR014001">
    <property type="entry name" value="Helicase_ATP-bd"/>
</dbReference>
<dbReference type="PROSITE" id="PS50880">
    <property type="entry name" value="TOPRIM"/>
    <property type="match status" value="1"/>
</dbReference>
<dbReference type="GO" id="GO:0160097">
    <property type="term" value="F:reverse gyrase activity"/>
    <property type="evidence" value="ECO:0007669"/>
    <property type="project" value="UniProtKB-ARBA"/>
</dbReference>
<dbReference type="SUPFAM" id="SSF52540">
    <property type="entry name" value="P-loop containing nucleoside triphosphate hydrolases"/>
    <property type="match status" value="2"/>
</dbReference>
<evidence type="ECO:0000256" key="15">
    <source>
        <dbReference type="RuleBase" id="RU004026"/>
    </source>
</evidence>
<feature type="domain" description="RG N-terminal-type" evidence="19">
    <location>
        <begin position="15"/>
        <end position="55"/>
    </location>
</feature>
<keyword evidence="9 15" id="KW-0799">Topoisomerase</keyword>
<accession>A0A7J3MZ67</accession>
<dbReference type="InterPro" id="IPR005736">
    <property type="entry name" value="Reverse_gyrase"/>
</dbReference>
<evidence type="ECO:0000256" key="4">
    <source>
        <dbReference type="ARBA" id="ARBA00022723"/>
    </source>
</evidence>
<comment type="subunit">
    <text evidence="2">Monomer.</text>
</comment>
<proteinExistence type="inferred from homology"/>
<evidence type="ECO:0000256" key="5">
    <source>
        <dbReference type="ARBA" id="ARBA00022741"/>
    </source>
</evidence>
<evidence type="ECO:0000256" key="10">
    <source>
        <dbReference type="ARBA" id="ARBA00023125"/>
    </source>
</evidence>
<dbReference type="GO" id="GO:0005737">
    <property type="term" value="C:cytoplasm"/>
    <property type="evidence" value="ECO:0007669"/>
    <property type="project" value="UniProtKB-SubCell"/>
</dbReference>
<evidence type="ECO:0000313" key="22">
    <source>
        <dbReference type="EMBL" id="HGT98756.1"/>
    </source>
</evidence>
<evidence type="ECO:0000256" key="14">
    <source>
        <dbReference type="PROSITE-ProRule" id="PRU01380"/>
    </source>
</evidence>
<evidence type="ECO:0000313" key="21">
    <source>
        <dbReference type="EMBL" id="HFQ78283.1"/>
    </source>
</evidence>
<dbReference type="PRINTS" id="PR00417">
    <property type="entry name" value="PRTPISMRASEI"/>
</dbReference>
<dbReference type="Gene3D" id="3.40.50.300">
    <property type="entry name" value="P-loop containing nucleotide triphosphate hydrolases"/>
    <property type="match status" value="3"/>
</dbReference>
<dbReference type="EMBL" id="DTDH01000149">
    <property type="protein sequence ID" value="HGT98756.1"/>
    <property type="molecule type" value="Genomic_DNA"/>
</dbReference>
<evidence type="ECO:0000256" key="2">
    <source>
        <dbReference type="ARBA" id="ARBA00011245"/>
    </source>
</evidence>
<evidence type="ECO:0000256" key="1">
    <source>
        <dbReference type="ARBA" id="ARBA00004496"/>
    </source>
</evidence>
<evidence type="ECO:0000256" key="6">
    <source>
        <dbReference type="ARBA" id="ARBA00022771"/>
    </source>
</evidence>
<reference evidence="22" key="1">
    <citation type="journal article" date="2020" name="mSystems">
        <title>Genome- and Community-Level Interaction Insights into Carbon Utilization and Element Cycling Functions of Hydrothermarchaeota in Hydrothermal Sediment.</title>
        <authorList>
            <person name="Zhou Z."/>
            <person name="Liu Y."/>
            <person name="Xu W."/>
            <person name="Pan J."/>
            <person name="Luo Z.H."/>
            <person name="Li M."/>
        </authorList>
    </citation>
    <scope>NUCLEOTIDE SEQUENCE [LARGE SCALE GENOMIC DNA]</scope>
    <source>
        <strain evidence="21">SpSt-629</strain>
        <strain evidence="22">SpSt-688</strain>
    </source>
</reference>
<comment type="function">
    <text evidence="15">Modifies the topological state of DNA by introducing positive supercoils in an ATP-dependent process, increasing the linking number in steps of +1. Binds to single-stranded DNA, transiently cleaves and then rejoins the ends, introducing a positive supercoil in the process. The scissile phosphodiester is attacked by the catalytic tyrosine of the enzyme, resulting in the formation of a DNA-(5'-phosphotyrosyl)-enzyme intermediate. Involved in rewinding DNA strands in regions of the chromosome that have opened up to allow replication, transcription, DNA repair and/or for DNA protection.</text>
</comment>
<dbReference type="Pfam" id="PF00270">
    <property type="entry name" value="DEAD"/>
    <property type="match status" value="1"/>
</dbReference>
<evidence type="ECO:0000259" key="20">
    <source>
        <dbReference type="PROSITE" id="PS52039"/>
    </source>
</evidence>
<dbReference type="SMART" id="SM00487">
    <property type="entry name" value="DEXDc"/>
    <property type="match status" value="1"/>
</dbReference>
<dbReference type="InterPro" id="IPR013497">
    <property type="entry name" value="Topo_IA_cen"/>
</dbReference>
<dbReference type="InterPro" id="IPR006171">
    <property type="entry name" value="TOPRIM_dom"/>
</dbReference>
<dbReference type="CDD" id="cd00186">
    <property type="entry name" value="TOP1Ac"/>
    <property type="match status" value="1"/>
</dbReference>
<organism evidence="22">
    <name type="scientific">Ignisphaera aggregans</name>
    <dbReference type="NCBI Taxonomy" id="334771"/>
    <lineage>
        <taxon>Archaea</taxon>
        <taxon>Thermoproteota</taxon>
        <taxon>Thermoprotei</taxon>
        <taxon>Desulfurococcales</taxon>
        <taxon>Desulfurococcaceae</taxon>
        <taxon>Ignisphaera</taxon>
    </lineage>
</organism>
<dbReference type="InterPro" id="IPR027417">
    <property type="entry name" value="P-loop_NTPase"/>
</dbReference>
<dbReference type="Pfam" id="PF01131">
    <property type="entry name" value="Topoisom_bac"/>
    <property type="match status" value="1"/>
</dbReference>
<evidence type="ECO:0000256" key="12">
    <source>
        <dbReference type="ARBA" id="ARBA00043976"/>
    </source>
</evidence>
<dbReference type="SUPFAM" id="SSF56712">
    <property type="entry name" value="Prokaryotic type I DNA topoisomerase"/>
    <property type="match status" value="1"/>
</dbReference>
<dbReference type="SMART" id="SM00436">
    <property type="entry name" value="TOP1Bc"/>
    <property type="match status" value="1"/>
</dbReference>
<dbReference type="InterPro" id="IPR023405">
    <property type="entry name" value="Topo_IA_core_domain"/>
</dbReference>
<evidence type="ECO:0000256" key="7">
    <source>
        <dbReference type="ARBA" id="ARBA00022833"/>
    </source>
</evidence>
<dbReference type="GO" id="GO:0008270">
    <property type="term" value="F:zinc ion binding"/>
    <property type="evidence" value="ECO:0007669"/>
    <property type="project" value="UniProtKB-KW"/>
</dbReference>
<dbReference type="InterPro" id="IPR003593">
    <property type="entry name" value="AAA+_ATPase"/>
</dbReference>
<dbReference type="InterPro" id="IPR013826">
    <property type="entry name" value="Topo_IA_cen_sub3"/>
</dbReference>
<comment type="caution">
    <text evidence="22">The sequence shown here is derived from an EMBL/GenBank/DDBJ whole genome shotgun (WGS) entry which is preliminary data.</text>
</comment>
<dbReference type="PROSITE" id="PS52036">
    <property type="entry name" value="ZF_RG_N"/>
    <property type="match status" value="1"/>
</dbReference>
<dbReference type="GO" id="GO:0006265">
    <property type="term" value="P:DNA topological change"/>
    <property type="evidence" value="ECO:0007669"/>
    <property type="project" value="InterPro"/>
</dbReference>
<keyword evidence="8 15" id="KW-0067">ATP-binding</keyword>
<evidence type="ECO:0000256" key="13">
    <source>
        <dbReference type="ARBA" id="ARBA00049360"/>
    </source>
</evidence>
<evidence type="ECO:0000259" key="18">
    <source>
        <dbReference type="PROSITE" id="PS51192"/>
    </source>
</evidence>
<keyword evidence="22" id="KW-0378">Hydrolase</keyword>
<comment type="subcellular location">
    <subcellularLocation>
        <location evidence="1">Cytoplasm</location>
    </subcellularLocation>
</comment>
<keyword evidence="6 14" id="KW-0863">Zinc-finger</keyword>
<dbReference type="Gene3D" id="1.10.460.10">
    <property type="entry name" value="Topoisomerase I, domain 2"/>
    <property type="match status" value="1"/>
</dbReference>
<keyword evidence="3" id="KW-0963">Cytoplasm</keyword>
<evidence type="ECO:0000256" key="3">
    <source>
        <dbReference type="ARBA" id="ARBA00022490"/>
    </source>
</evidence>
<dbReference type="AlphaFoldDB" id="A0A7J3MZ67"/>
<dbReference type="InterPro" id="IPR003601">
    <property type="entry name" value="Topo_IA_2"/>
</dbReference>
<feature type="domain" description="Topo IA-type catalytic" evidence="20">
    <location>
        <begin position="800"/>
        <end position="1214"/>
    </location>
</feature>
<dbReference type="EMBL" id="DTAU01000028">
    <property type="protein sequence ID" value="HFQ78283.1"/>
    <property type="molecule type" value="Genomic_DNA"/>
</dbReference>
<keyword evidence="5 15" id="KW-0547">Nucleotide-binding</keyword>
<dbReference type="SMART" id="SM00437">
    <property type="entry name" value="TOP1Ac"/>
    <property type="match status" value="1"/>
</dbReference>
<evidence type="ECO:0000259" key="17">
    <source>
        <dbReference type="PROSITE" id="PS50880"/>
    </source>
</evidence>
<dbReference type="PROSITE" id="PS52039">
    <property type="entry name" value="TOPO_IA_2"/>
    <property type="match status" value="1"/>
</dbReference>
<dbReference type="SMART" id="SM00493">
    <property type="entry name" value="TOPRIM"/>
    <property type="match status" value="1"/>
</dbReference>
<keyword evidence="10 15" id="KW-0238">DNA-binding</keyword>
<dbReference type="Gene3D" id="2.60.510.20">
    <property type="match status" value="1"/>
</dbReference>
<comment type="similarity">
    <text evidence="12">In the N-terminal section; belongs to the DEAD box helicase family. DDVD subfamily.</text>
</comment>
<dbReference type="PROSITE" id="PS51192">
    <property type="entry name" value="HELICASE_ATP_BIND_1"/>
    <property type="match status" value="1"/>
</dbReference>
<evidence type="ECO:0000259" key="19">
    <source>
        <dbReference type="PROSITE" id="PS52036"/>
    </source>
</evidence>
<dbReference type="Pfam" id="PF01751">
    <property type="entry name" value="Toprim"/>
    <property type="match status" value="1"/>
</dbReference>
<dbReference type="GO" id="GO:0005524">
    <property type="term" value="F:ATP binding"/>
    <property type="evidence" value="ECO:0007669"/>
    <property type="project" value="UniProtKB-KW"/>
</dbReference>
<comment type="catalytic activity">
    <reaction evidence="13 15">
        <text>ATP + H2O = ADP + phosphate + H(+)</text>
        <dbReference type="Rhea" id="RHEA:13065"/>
        <dbReference type="ChEBI" id="CHEBI:15377"/>
        <dbReference type="ChEBI" id="CHEBI:15378"/>
        <dbReference type="ChEBI" id="CHEBI:30616"/>
        <dbReference type="ChEBI" id="CHEBI:43474"/>
        <dbReference type="ChEBI" id="CHEBI:456216"/>
    </reaction>
</comment>
<name>A0A7J3MZ67_9CREN</name>
<dbReference type="InterPro" id="IPR003602">
    <property type="entry name" value="Topo_IA_DNA-bd_dom"/>
</dbReference>
<feature type="coiled-coil region" evidence="16">
    <location>
        <begin position="254"/>
        <end position="281"/>
    </location>
</feature>
<dbReference type="InterPro" id="IPR011545">
    <property type="entry name" value="DEAD/DEAH_box_helicase_dom"/>
</dbReference>
<dbReference type="InterPro" id="IPR013824">
    <property type="entry name" value="Topo_IA_cen_sub1"/>
</dbReference>
<dbReference type="PROSITE" id="PS52037">
    <property type="entry name" value="ZF_RG_C"/>
    <property type="match status" value="1"/>
</dbReference>
<protein>
    <recommendedName>
        <fullName evidence="15">Reverse gyrase</fullName>
    </recommendedName>
</protein>
<dbReference type="GO" id="GO:0003677">
    <property type="term" value="F:DNA binding"/>
    <property type="evidence" value="ECO:0007669"/>
    <property type="project" value="UniProtKB-KW"/>
</dbReference>
<evidence type="ECO:0000256" key="11">
    <source>
        <dbReference type="ARBA" id="ARBA00023235"/>
    </source>
</evidence>
<sequence length="1248" mass="141986">MSNSLVMSIMLGLRTVSITIYRHSCPQCGGDITNLDAEKGCCKKCSSILSKRISAVDVILKEAENLVQFFIEVTGFKPWSLQNYWIKRLVSGESFAMVAPTGVGKSTLLAVYSLYRAYFYRSKVYIITPTREIAKQIYRKITEFLEKMQKVRAYEENIKIVLYDSSNRNNNLVKEYIKNGDFHILITSVAFLTRYRDLVIDKKIDIVIADDLDSIMKNSKSVDRVLSLLGFSNEDIDLAQKIIKLRQNIFAIKIAKGQEAAENLRKELLELEAILRNNVAKKNVQLVVASATGRIKGLKSLVLKLLLGFDAGAVFEYWRNIADLYHTIDENFMLVLANIVKKLGSGIIFVSPLYKDLVHIISEELRKHNIRVEIAKSGNKAVDRFRKSEVDILIGSTSYYGILVRGLDEPFRVRYTIFVGIPSIVRDILDSLNNVRFMYVVLRELKTLGHNVNHLINSVANIVRESTPSMLYLYSKLMKTGSIDNVSEDVAHKIRELQEIKEAIYNLLKDHLKKVKVFELKGFGIITRRGSRYIFVKPDPYTYIQASGRCSRLYNGNKTFGVSIVFEEYIELIHIMDRVLRKFIDSFSFDTLVIDKLDEYAKEIEKSRHSDTKKDYSVKISTALILVESPTKAKTIANMFGRPAKRTIGGFTVYETLIPLHDLKTYVAMIMPTMGHVTDLVIDEGIYGVKINDSIYIPIYDFITKCRNCNSQHVGVYDSCPYCGSLDVMSSSSVYNAAKMIATEVDEVFLATDPDTEGEKIAYDLYNLLLPYNINIYRIEFKELTRTALLNALSNPRKISLERVKAQIARRIADRWIGFELSLWLQMKLNKPWLGAGRVQSPVLLWVVSRYKEYREGLGYALLLDLGGYTMKVYLGKGSEAKERALNLLDSIVKGEVKVEHMKFIERDISPPPPFTTDTLIHEANVLYGFSASKTMALAQSLFELGLITYHRTDSPRVSSIGISIAHEALKKLYMEKLHLPRNWNSNLGKEDAHEAIRPTNPISAEELIELVIRGDVGFITRISEDHIKLYDLIFRRFIASQMINSKLRYLQLELIISRDKISVEVPIEIIIDGFTKIYPIKLYTGILRNLDEKSSRITATSAKIVRGSTVTLYRVADIVKLMRDKGIGRPSTYAKAIENNLRHGYIITSKIRKYLIPTKLGLEVAEIINQRFLSLVGEDVTKELEELIDRIEEDELDVDQVIETIRKNIDIVMENVAPSTDALPNYSSVLSNTYTQSIFNLSSGQLS</sequence>
<evidence type="ECO:0000256" key="9">
    <source>
        <dbReference type="ARBA" id="ARBA00023029"/>
    </source>
</evidence>
<feature type="coiled-coil region" evidence="16">
    <location>
        <begin position="1178"/>
        <end position="1205"/>
    </location>
</feature>
<gene>
    <name evidence="22" type="primary">rgy</name>
    <name evidence="21" type="ORF">ENT99_01090</name>
    <name evidence="22" type="ORF">ENU64_04935</name>
</gene>
<dbReference type="NCBIfam" id="TIGR01054">
    <property type="entry name" value="rgy"/>
    <property type="match status" value="1"/>
</dbReference>
<feature type="domain" description="Toprim" evidence="17">
    <location>
        <begin position="622"/>
        <end position="784"/>
    </location>
</feature>
<dbReference type="GO" id="GO:0016787">
    <property type="term" value="F:hydrolase activity"/>
    <property type="evidence" value="ECO:0007669"/>
    <property type="project" value="UniProtKB-KW"/>
</dbReference>
<dbReference type="Gene3D" id="3.40.50.140">
    <property type="match status" value="1"/>
</dbReference>
<evidence type="ECO:0000256" key="8">
    <source>
        <dbReference type="ARBA" id="ARBA00022840"/>
    </source>
</evidence>
<keyword evidence="4 15" id="KW-0479">Metal-binding</keyword>
<dbReference type="Gene3D" id="1.10.290.10">
    <property type="entry name" value="Topoisomerase I, domain 4"/>
    <property type="match status" value="1"/>
</dbReference>
<dbReference type="SMART" id="SM00382">
    <property type="entry name" value="AAA"/>
    <property type="match status" value="1"/>
</dbReference>
<keyword evidence="16" id="KW-0175">Coiled coil</keyword>